<keyword evidence="5" id="KW-0029">Amino-acid transport</keyword>
<keyword evidence="4 9" id="KW-0812">Transmembrane</keyword>
<comment type="subcellular location">
    <subcellularLocation>
        <location evidence="1">Cell membrane</location>
        <topology evidence="1">Multi-pass membrane protein</topology>
    </subcellularLocation>
</comment>
<dbReference type="EMBL" id="POUA01000071">
    <property type="protein sequence ID" value="PZG49038.1"/>
    <property type="molecule type" value="Genomic_DNA"/>
</dbReference>
<dbReference type="CDD" id="cd06582">
    <property type="entry name" value="TM_PBP1_LivH_like"/>
    <property type="match status" value="1"/>
</dbReference>
<feature type="transmembrane region" description="Helical" evidence="9">
    <location>
        <begin position="220"/>
        <end position="249"/>
    </location>
</feature>
<evidence type="ECO:0000256" key="9">
    <source>
        <dbReference type="SAM" id="Phobius"/>
    </source>
</evidence>
<comment type="caution">
    <text evidence="10">The sequence shown here is derived from an EMBL/GenBank/DDBJ whole genome shotgun (WGS) entry which is preliminary data.</text>
</comment>
<organism evidence="10 11">
    <name type="scientific">Spongiactinospora gelatinilytica</name>
    <dbReference type="NCBI Taxonomy" id="2666298"/>
    <lineage>
        <taxon>Bacteria</taxon>
        <taxon>Bacillati</taxon>
        <taxon>Actinomycetota</taxon>
        <taxon>Actinomycetes</taxon>
        <taxon>Streptosporangiales</taxon>
        <taxon>Streptosporangiaceae</taxon>
        <taxon>Spongiactinospora</taxon>
    </lineage>
</organism>
<proteinExistence type="inferred from homology"/>
<evidence type="ECO:0000313" key="11">
    <source>
        <dbReference type="Proteomes" id="UP000248544"/>
    </source>
</evidence>
<dbReference type="PANTHER" id="PTHR11795:SF450">
    <property type="entry name" value="ABC TRANSPORTER PERMEASE PROTEIN"/>
    <property type="match status" value="1"/>
</dbReference>
<evidence type="ECO:0000256" key="5">
    <source>
        <dbReference type="ARBA" id="ARBA00022970"/>
    </source>
</evidence>
<dbReference type="PANTHER" id="PTHR11795">
    <property type="entry name" value="BRANCHED-CHAIN AMINO ACID TRANSPORT SYSTEM PERMEASE PROTEIN LIVH"/>
    <property type="match status" value="1"/>
</dbReference>
<feature type="transmembrane region" description="Helical" evidence="9">
    <location>
        <begin position="134"/>
        <end position="158"/>
    </location>
</feature>
<dbReference type="RefSeq" id="WP_111167248.1">
    <property type="nucleotide sequence ID" value="NZ_POUA01000071.1"/>
</dbReference>
<accession>A0A2W2HHC6</accession>
<evidence type="ECO:0000256" key="7">
    <source>
        <dbReference type="ARBA" id="ARBA00023136"/>
    </source>
</evidence>
<comment type="similarity">
    <text evidence="8">Belongs to the binding-protein-dependent transport system permease family. LivHM subfamily.</text>
</comment>
<gene>
    <name evidence="10" type="ORF">C1I98_11980</name>
</gene>
<name>A0A2W2HHC6_9ACTN</name>
<dbReference type="GO" id="GO:0022857">
    <property type="term" value="F:transmembrane transporter activity"/>
    <property type="evidence" value="ECO:0007669"/>
    <property type="project" value="InterPro"/>
</dbReference>
<evidence type="ECO:0000256" key="8">
    <source>
        <dbReference type="ARBA" id="ARBA00037998"/>
    </source>
</evidence>
<dbReference type="GO" id="GO:0005886">
    <property type="term" value="C:plasma membrane"/>
    <property type="evidence" value="ECO:0007669"/>
    <property type="project" value="UniProtKB-SubCell"/>
</dbReference>
<evidence type="ECO:0000256" key="4">
    <source>
        <dbReference type="ARBA" id="ARBA00022692"/>
    </source>
</evidence>
<feature type="transmembrane region" description="Helical" evidence="9">
    <location>
        <begin position="92"/>
        <end position="114"/>
    </location>
</feature>
<keyword evidence="11" id="KW-1185">Reference proteome</keyword>
<evidence type="ECO:0000256" key="6">
    <source>
        <dbReference type="ARBA" id="ARBA00022989"/>
    </source>
</evidence>
<feature type="transmembrane region" description="Helical" evidence="9">
    <location>
        <begin position="6"/>
        <end position="24"/>
    </location>
</feature>
<dbReference type="AlphaFoldDB" id="A0A2W2HHC6"/>
<keyword evidence="3" id="KW-1003">Cell membrane</keyword>
<feature type="transmembrane region" description="Helical" evidence="9">
    <location>
        <begin position="187"/>
        <end position="208"/>
    </location>
</feature>
<reference evidence="10 11" key="1">
    <citation type="submission" date="2018-01" db="EMBL/GenBank/DDBJ databases">
        <title>Draft genome sequence of Sphaerisporangium sp. 7K107.</title>
        <authorList>
            <person name="Sahin N."/>
            <person name="Saygin H."/>
            <person name="Ay H."/>
        </authorList>
    </citation>
    <scope>NUCLEOTIDE SEQUENCE [LARGE SCALE GENOMIC DNA]</scope>
    <source>
        <strain evidence="10 11">7K107</strain>
    </source>
</reference>
<dbReference type="Pfam" id="PF02653">
    <property type="entry name" value="BPD_transp_2"/>
    <property type="match status" value="1"/>
</dbReference>
<feature type="transmembrane region" description="Helical" evidence="9">
    <location>
        <begin position="57"/>
        <end position="80"/>
    </location>
</feature>
<feature type="transmembrane region" description="Helical" evidence="9">
    <location>
        <begin position="261"/>
        <end position="277"/>
    </location>
</feature>
<dbReference type="InterPro" id="IPR001851">
    <property type="entry name" value="ABC_transp_permease"/>
</dbReference>
<protein>
    <submittedName>
        <fullName evidence="10">Branched-chain amino acid ABC transporter permease</fullName>
    </submittedName>
</protein>
<dbReference type="Proteomes" id="UP000248544">
    <property type="component" value="Unassembled WGS sequence"/>
</dbReference>
<dbReference type="GO" id="GO:0006865">
    <property type="term" value="P:amino acid transport"/>
    <property type="evidence" value="ECO:0007669"/>
    <property type="project" value="UniProtKB-KW"/>
</dbReference>
<evidence type="ECO:0000256" key="2">
    <source>
        <dbReference type="ARBA" id="ARBA00022448"/>
    </source>
</evidence>
<evidence type="ECO:0000256" key="3">
    <source>
        <dbReference type="ARBA" id="ARBA00022475"/>
    </source>
</evidence>
<evidence type="ECO:0000313" key="10">
    <source>
        <dbReference type="EMBL" id="PZG49038.1"/>
    </source>
</evidence>
<keyword evidence="7 9" id="KW-0472">Membrane</keyword>
<sequence length="291" mass="29809">MLGSVVAGLTSGGVYALLGLSIVLTYRLAAVVNFAMAVIGAMGAFVMASLTDAGLNVWPALIVGAVSGGLLSAVLGAGLVRWFGAHALRTKAAVTVAVYVALMALGLRLFGSVTTGARRFPQPFDAPAFVVGDVVVPQAALVSLALAVLITVGVTLLLGRTMFGLRLQAISERPATAEVVGIPAPRLALAVWTGIGALTTLVIVLVAPRLGGDFSTLGNLVTTALAVAMIGAFHSLWLTLAGGLLLGCLEGAAASLEAVQAYRGVLPFLVMLALLWWRSRHEVWDTATAAR</sequence>
<feature type="transmembrane region" description="Helical" evidence="9">
    <location>
        <begin position="31"/>
        <end position="51"/>
    </location>
</feature>
<evidence type="ECO:0000256" key="1">
    <source>
        <dbReference type="ARBA" id="ARBA00004651"/>
    </source>
</evidence>
<dbReference type="InterPro" id="IPR052157">
    <property type="entry name" value="BCAA_transport_permease"/>
</dbReference>
<keyword evidence="2" id="KW-0813">Transport</keyword>
<keyword evidence="6 9" id="KW-1133">Transmembrane helix</keyword>